<dbReference type="AlphaFoldDB" id="A0A942YAU9"/>
<keyword evidence="4" id="KW-0808">Transferase</keyword>
<dbReference type="SUPFAM" id="SSF53448">
    <property type="entry name" value="Nucleotide-diphospho-sugar transferases"/>
    <property type="match status" value="1"/>
</dbReference>
<reference evidence="6" key="1">
    <citation type="submission" date="2021-05" db="EMBL/GenBank/DDBJ databases">
        <title>Novel Bacillus species.</title>
        <authorList>
            <person name="Liu G."/>
        </authorList>
    </citation>
    <scope>NUCLEOTIDE SEQUENCE</scope>
    <source>
        <strain evidence="6">FJAT-50051</strain>
    </source>
</reference>
<gene>
    <name evidence="6" type="ORF">KHB02_19810</name>
</gene>
<dbReference type="GO" id="GO:0016757">
    <property type="term" value="F:glycosyltransferase activity"/>
    <property type="evidence" value="ECO:0007669"/>
    <property type="project" value="UniProtKB-KW"/>
</dbReference>
<sequence>MSAEVVVVVPVYGDIPSVLDCLTALRTSIDPERHRVLIVNDCGPEVDAMEAAILDLVAGDPTIRYERNDSNLGFVGACNRAVLELDTSDADVLLLNSDAVPTPGFLEELQRVLALDDRNGAVAPRSNNATIASLPHRLTDPSAERSFERTQRVFAELSPLLPETYTVPVAMGFCLLIRRQAIREHGLFDEAFAPGYGEENDFCLRIGEAGYASLIANRAVVFHAGSKSFAGKRRNTLRRAHQKILDRRYPSLSRSLAMFLAVGVDPVDRFASALVRPVDDRRRFSIDLRFVPSGQVRERAERWAAMSAVDARVVPEVIVRPRDEMLISDLAGVVSRTHMDPDDLVEVAVVPAEALSPATALDAHRRGALVLVLGPVEQRTALDEYIGTLEHTTGRSSVADLGIRSAPDEASLVREVSDWYDKPIDVRADDLRRRAEVLGADVLARVDLEHHDIADSYVQTARELDAIRRSRAYRAAQKLSSAASRFRSLVRR</sequence>
<evidence type="ECO:0000256" key="2">
    <source>
        <dbReference type="ARBA" id="ARBA00006739"/>
    </source>
</evidence>
<dbReference type="InterPro" id="IPR001173">
    <property type="entry name" value="Glyco_trans_2-like"/>
</dbReference>
<evidence type="ECO:0000256" key="3">
    <source>
        <dbReference type="ARBA" id="ARBA00022676"/>
    </source>
</evidence>
<comment type="pathway">
    <text evidence="1">Cell wall biogenesis; cell wall polysaccharide biosynthesis.</text>
</comment>
<comment type="similarity">
    <text evidence="2">Belongs to the glycosyltransferase 2 family.</text>
</comment>
<dbReference type="Gene3D" id="3.90.550.10">
    <property type="entry name" value="Spore Coat Polysaccharide Biosynthesis Protein SpsA, Chain A"/>
    <property type="match status" value="1"/>
</dbReference>
<evidence type="ECO:0000313" key="6">
    <source>
        <dbReference type="EMBL" id="MBS4183639.1"/>
    </source>
</evidence>
<accession>A0A942YAU9</accession>
<dbReference type="InterPro" id="IPR029044">
    <property type="entry name" value="Nucleotide-diphossugar_trans"/>
</dbReference>
<feature type="domain" description="Glycosyltransferase 2-like" evidence="5">
    <location>
        <begin position="7"/>
        <end position="185"/>
    </location>
</feature>
<dbReference type="PANTHER" id="PTHR43179:SF12">
    <property type="entry name" value="GALACTOFURANOSYLTRANSFERASE GLFT2"/>
    <property type="match status" value="1"/>
</dbReference>
<keyword evidence="3" id="KW-0328">Glycosyltransferase</keyword>
<dbReference type="Pfam" id="PF00535">
    <property type="entry name" value="Glycos_transf_2"/>
    <property type="match status" value="1"/>
</dbReference>
<proteinExistence type="inferred from homology"/>
<dbReference type="EMBL" id="JAGYPE010000003">
    <property type="protein sequence ID" value="MBS4183639.1"/>
    <property type="molecule type" value="Genomic_DNA"/>
</dbReference>
<evidence type="ECO:0000256" key="4">
    <source>
        <dbReference type="ARBA" id="ARBA00022679"/>
    </source>
</evidence>
<organism evidence="6">
    <name type="scientific">Neobacillus citreus</name>
    <dbReference type="NCBI Taxonomy" id="2833578"/>
    <lineage>
        <taxon>Bacteria</taxon>
        <taxon>Bacillati</taxon>
        <taxon>Bacillota</taxon>
        <taxon>Bacilli</taxon>
        <taxon>Bacillales</taxon>
        <taxon>Bacillaceae</taxon>
        <taxon>Neobacillus</taxon>
    </lineage>
</organism>
<comment type="caution">
    <text evidence="6">The sequence shown here is derived from an EMBL/GenBank/DDBJ whole genome shotgun (WGS) entry which is preliminary data.</text>
</comment>
<evidence type="ECO:0000256" key="1">
    <source>
        <dbReference type="ARBA" id="ARBA00004776"/>
    </source>
</evidence>
<name>A0A942YAU9_9BACI</name>
<dbReference type="PANTHER" id="PTHR43179">
    <property type="entry name" value="RHAMNOSYLTRANSFERASE WBBL"/>
    <property type="match status" value="1"/>
</dbReference>
<evidence type="ECO:0000259" key="5">
    <source>
        <dbReference type="Pfam" id="PF00535"/>
    </source>
</evidence>
<protein>
    <submittedName>
        <fullName evidence="6">Glycosyltransferase family 2 protein</fullName>
    </submittedName>
</protein>